<dbReference type="InterPro" id="IPR053136">
    <property type="entry name" value="UTP_pyrophosphatase-like"/>
</dbReference>
<gene>
    <name evidence="2" type="ordered locus">Turpa_1957</name>
</gene>
<dbReference type="STRING" id="869212.Turpa_1957"/>
<dbReference type="PANTHER" id="PTHR30399">
    <property type="entry name" value="UNCHARACTERIZED PROTEIN YGJP"/>
    <property type="match status" value="1"/>
</dbReference>
<reference evidence="2 3" key="1">
    <citation type="submission" date="2012-06" db="EMBL/GenBank/DDBJ databases">
        <title>The complete chromosome of genome of Turneriella parva DSM 21527.</title>
        <authorList>
            <consortium name="US DOE Joint Genome Institute (JGI-PGF)"/>
            <person name="Lucas S."/>
            <person name="Han J."/>
            <person name="Lapidus A."/>
            <person name="Bruce D."/>
            <person name="Goodwin L."/>
            <person name="Pitluck S."/>
            <person name="Peters L."/>
            <person name="Kyrpides N."/>
            <person name="Mavromatis K."/>
            <person name="Ivanova N."/>
            <person name="Mikhailova N."/>
            <person name="Chertkov O."/>
            <person name="Detter J.C."/>
            <person name="Tapia R."/>
            <person name="Han C."/>
            <person name="Land M."/>
            <person name="Hauser L."/>
            <person name="Markowitz V."/>
            <person name="Cheng J.-F."/>
            <person name="Hugenholtz P."/>
            <person name="Woyke T."/>
            <person name="Wu D."/>
            <person name="Gronow S."/>
            <person name="Wellnitz S."/>
            <person name="Brambilla E."/>
            <person name="Klenk H.-P."/>
            <person name="Eisen J.A."/>
        </authorList>
    </citation>
    <scope>NUCLEOTIDE SEQUENCE [LARGE SCALE GENOMIC DNA]</scope>
    <source>
        <strain evidence="3">ATCC BAA-1111 / DSM 21527 / NCTC 11395 / H</strain>
    </source>
</reference>
<dbReference type="HOGENOM" id="CLU_065947_2_2_12"/>
<name>I4B5P7_TURPD</name>
<dbReference type="Gene3D" id="3.30.2010.10">
    <property type="entry name" value="Metalloproteases ('zincins'), catalytic domain"/>
    <property type="match status" value="1"/>
</dbReference>
<evidence type="ECO:0000313" key="2">
    <source>
        <dbReference type="EMBL" id="AFM12604.1"/>
    </source>
</evidence>
<organism evidence="2 3">
    <name type="scientific">Turneriella parva (strain ATCC BAA-1111 / DSM 21527 / NCTC 11395 / H)</name>
    <name type="common">Leptospira parva</name>
    <dbReference type="NCBI Taxonomy" id="869212"/>
    <lineage>
        <taxon>Bacteria</taxon>
        <taxon>Pseudomonadati</taxon>
        <taxon>Spirochaetota</taxon>
        <taxon>Spirochaetia</taxon>
        <taxon>Leptospirales</taxon>
        <taxon>Leptospiraceae</taxon>
        <taxon>Turneriella</taxon>
    </lineage>
</organism>
<dbReference type="RefSeq" id="WP_014803111.1">
    <property type="nucleotide sequence ID" value="NC_018020.1"/>
</dbReference>
<dbReference type="PANTHER" id="PTHR30399:SF1">
    <property type="entry name" value="UTP PYROPHOSPHATASE"/>
    <property type="match status" value="1"/>
</dbReference>
<dbReference type="EMBL" id="CP002959">
    <property type="protein sequence ID" value="AFM12604.1"/>
    <property type="molecule type" value="Genomic_DNA"/>
</dbReference>
<accession>I4B5P7</accession>
<evidence type="ECO:0000313" key="3">
    <source>
        <dbReference type="Proteomes" id="UP000006048"/>
    </source>
</evidence>
<dbReference type="Proteomes" id="UP000006048">
    <property type="component" value="Chromosome"/>
</dbReference>
<dbReference type="InterPro" id="IPR002725">
    <property type="entry name" value="YgjP-like_metallopeptidase"/>
</dbReference>
<evidence type="ECO:0000259" key="1">
    <source>
        <dbReference type="Pfam" id="PF01863"/>
    </source>
</evidence>
<dbReference type="CDD" id="cd07344">
    <property type="entry name" value="M48_yhfN_like"/>
    <property type="match status" value="1"/>
</dbReference>
<dbReference type="KEGG" id="tpx:Turpa_1957"/>
<feature type="domain" description="YgjP-like metallopeptidase" evidence="1">
    <location>
        <begin position="37"/>
        <end position="252"/>
    </location>
</feature>
<dbReference type="OrthoDB" id="9811177at2"/>
<proteinExistence type="predicted"/>
<protein>
    <recommendedName>
        <fullName evidence="1">YgjP-like metallopeptidase domain-containing protein</fullName>
    </recommendedName>
</protein>
<keyword evidence="3" id="KW-1185">Reference proteome</keyword>
<sequence length="268" mass="31084">MTTDTDKTTNPLHSGGTALSGDAFHVEVVRSARRRTTASLKFTPQGAFVLSVPADCPESFIRQFIESRRDWMQKARARERALHRVQAITPGSQAQYEHFVLRIEQDMHLVYPQYRVNREKTAQAATFWLAPQFFEAANSIKLHTQLEKYLLAQLMRFGSADLIARAHELANQHQIKVKDVFVRVQKSRLGYCTHDDRIMLNGRLLFAPQDVRDYVICHELAHTRHRNHSPAFWHYLEELFPGARKIDKRLRDTRIYSLQVHNPEGGQQ</sequence>
<dbReference type="AlphaFoldDB" id="I4B5P7"/>
<dbReference type="Pfam" id="PF01863">
    <property type="entry name" value="YgjP-like"/>
    <property type="match status" value="1"/>
</dbReference>